<reference evidence="1" key="1">
    <citation type="submission" date="2023-11" db="EMBL/GenBank/DDBJ databases">
        <title>Gracilibacillus pellucida a moderately halophilic bacterium isolated from saline soil in Xinjiang province.</title>
        <authorList>
            <person name="Zhang Z."/>
            <person name="Tan F."/>
            <person name="Wang Y."/>
            <person name="Xia M."/>
        </authorList>
    </citation>
    <scope>NUCLEOTIDE SEQUENCE</scope>
    <source>
        <strain evidence="1">S3-1-1</strain>
    </source>
</reference>
<protein>
    <submittedName>
        <fullName evidence="1">2,3-butanediol dehydrogenase</fullName>
    </submittedName>
</protein>
<gene>
    <name evidence="1" type="ORF">SH601_00040</name>
</gene>
<comment type="caution">
    <text evidence="1">The sequence shown here is derived from an EMBL/GenBank/DDBJ whole genome shotgun (WGS) entry which is preliminary data.</text>
</comment>
<organism evidence="1 2">
    <name type="scientific">Gracilibacillus pellucidus</name>
    <dbReference type="NCBI Taxonomy" id="3095368"/>
    <lineage>
        <taxon>Bacteria</taxon>
        <taxon>Bacillati</taxon>
        <taxon>Bacillota</taxon>
        <taxon>Bacilli</taxon>
        <taxon>Bacillales</taxon>
        <taxon>Bacillaceae</taxon>
        <taxon>Gracilibacillus</taxon>
    </lineage>
</organism>
<proteinExistence type="predicted"/>
<name>A0ACC6M031_9BACI</name>
<dbReference type="Proteomes" id="UP001277972">
    <property type="component" value="Unassembled WGS sequence"/>
</dbReference>
<keyword evidence="2" id="KW-1185">Reference proteome</keyword>
<evidence type="ECO:0000313" key="2">
    <source>
        <dbReference type="Proteomes" id="UP001277972"/>
    </source>
</evidence>
<evidence type="ECO:0000313" key="1">
    <source>
        <dbReference type="EMBL" id="MDX8044361.1"/>
    </source>
</evidence>
<accession>A0ACC6M031</accession>
<dbReference type="EMBL" id="JAWZSR010000001">
    <property type="protein sequence ID" value="MDX8044361.1"/>
    <property type="molecule type" value="Genomic_DNA"/>
</dbReference>
<sequence>MRAAVWYKAKDVRVEEREVPELQTNEVKVRVAWTGICGSDLHEYLHGPLTVPVDEPDPLTKQTAPLTLGHEFSAVVEETGVNVSRVKKGDRVVINPLITYGNKDPHLDIYDGFNFIGLGRDGGFADYVVLDEKHLYMLPEGLTLEEGALVEPSAVSVQALKEGNFQAGQTVGVYGAGPIGLLTVLAAKAQGASTIVVYDISEARLEKAKELGATYVVNSADQDPVEVTKELVAEGFDVTIEAAGVEATVNQAIHTTKKRGIVVIVSLISNPIKITPMDLIGSGVVITSSAAYEPDVYKKTIDLIATGKMDVKQAVTKHISLENIVTEGFEALTKDKSEVKILVELSGEK</sequence>